<feature type="compositionally biased region" description="Low complexity" evidence="1">
    <location>
        <begin position="563"/>
        <end position="583"/>
    </location>
</feature>
<feature type="region of interest" description="Disordered" evidence="1">
    <location>
        <begin position="549"/>
        <end position="743"/>
    </location>
</feature>
<name>A0A6A4GCZ1_9AGAR</name>
<feature type="region of interest" description="Disordered" evidence="1">
    <location>
        <begin position="418"/>
        <end position="457"/>
    </location>
</feature>
<feature type="compositionally biased region" description="Low complexity" evidence="1">
    <location>
        <begin position="612"/>
        <end position="633"/>
    </location>
</feature>
<feature type="compositionally biased region" description="Low complexity" evidence="1">
    <location>
        <begin position="672"/>
        <end position="701"/>
    </location>
</feature>
<dbReference type="OrthoDB" id="3690045at2759"/>
<feature type="region of interest" description="Disordered" evidence="1">
    <location>
        <begin position="501"/>
        <end position="529"/>
    </location>
</feature>
<feature type="region of interest" description="Disordered" evidence="1">
    <location>
        <begin position="795"/>
        <end position="816"/>
    </location>
</feature>
<dbReference type="Proteomes" id="UP000799118">
    <property type="component" value="Unassembled WGS sequence"/>
</dbReference>
<feature type="compositionally biased region" description="Low complexity" evidence="1">
    <location>
        <begin position="9"/>
        <end position="20"/>
    </location>
</feature>
<evidence type="ECO:0000256" key="1">
    <source>
        <dbReference type="SAM" id="MobiDB-lite"/>
    </source>
</evidence>
<feature type="compositionally biased region" description="Low complexity" evidence="1">
    <location>
        <begin position="434"/>
        <end position="457"/>
    </location>
</feature>
<feature type="compositionally biased region" description="Acidic residues" evidence="1">
    <location>
        <begin position="316"/>
        <end position="331"/>
    </location>
</feature>
<proteinExistence type="predicted"/>
<feature type="compositionally biased region" description="Pro residues" evidence="1">
    <location>
        <begin position="702"/>
        <end position="712"/>
    </location>
</feature>
<dbReference type="EMBL" id="ML770519">
    <property type="protein sequence ID" value="KAE9383374.1"/>
    <property type="molecule type" value="Genomic_DNA"/>
</dbReference>
<reference evidence="2" key="1">
    <citation type="journal article" date="2019" name="Environ. Microbiol.">
        <title>Fungal ecological strategies reflected in gene transcription - a case study of two litter decomposers.</title>
        <authorList>
            <person name="Barbi F."/>
            <person name="Kohler A."/>
            <person name="Barry K."/>
            <person name="Baskaran P."/>
            <person name="Daum C."/>
            <person name="Fauchery L."/>
            <person name="Ihrmark K."/>
            <person name="Kuo A."/>
            <person name="LaButti K."/>
            <person name="Lipzen A."/>
            <person name="Morin E."/>
            <person name="Grigoriev I.V."/>
            <person name="Henrissat B."/>
            <person name="Lindahl B."/>
            <person name="Martin F."/>
        </authorList>
    </citation>
    <scope>NUCLEOTIDE SEQUENCE</scope>
    <source>
        <strain evidence="2">JB14</strain>
    </source>
</reference>
<evidence type="ECO:0000313" key="3">
    <source>
        <dbReference type="Proteomes" id="UP000799118"/>
    </source>
</evidence>
<feature type="region of interest" description="Disordered" evidence="1">
    <location>
        <begin position="1"/>
        <end position="118"/>
    </location>
</feature>
<feature type="compositionally biased region" description="Polar residues" evidence="1">
    <location>
        <begin position="551"/>
        <end position="562"/>
    </location>
</feature>
<feature type="compositionally biased region" description="Low complexity" evidence="1">
    <location>
        <begin position="518"/>
        <end position="527"/>
    </location>
</feature>
<gene>
    <name evidence="2" type="ORF">BT96DRAFT_69731</name>
</gene>
<evidence type="ECO:0000313" key="2">
    <source>
        <dbReference type="EMBL" id="KAE9383374.1"/>
    </source>
</evidence>
<accession>A0A6A4GCZ1</accession>
<keyword evidence="3" id="KW-1185">Reference proteome</keyword>
<feature type="compositionally biased region" description="Polar residues" evidence="1">
    <location>
        <begin position="653"/>
        <end position="664"/>
    </location>
</feature>
<sequence length="816" mass="87654">MDTQTAQASHSNPSSSSTNTMKIALSTPDSYSKGNGSSNSNDVNEGTRERRLGRSKSSGTKSKNIDADVSMKPPKKPVGRPRRDGLPAGSVTSNGSTKRQRISYSQGEGGDNDRSGHKRRLRADENCGDSWSFEFARTRPDRLVGELMKELDANATVTRDTSDTSGMSVKEAFESHIRSLSSSSSQRLPTLYSILKTFWLPSSPGYFSFAASSSSTGSRLSTHKFFYWDPHPLVFNGIPCPACGLPLHNAGPIRRGPVRVLDIGEEGFYVIGAEYVCQSGLASCEERKTYASTDASILRVLPIKLREEFPVRMMDPESESESEQEDEEEDVWTWNPSTSTAVPPSRGLSRNLWSLILSCLRARLGKEAIVGLVKDMWQDRDLERELELEEGRESDEEELNQNGLEDVYRDAWAANAATNPDSGASATQYPSHATNSNSISHSNIHSTNSNSNLVSSSTSPSFLFTSYDYPSTDANGTGTPSSSTSGTALTPVLAHSAAGATGTGGVNGASPGVILPRSPLSSSSTSSGVYEYPSYEQQQHQAQMHLPLPQPQSTQYSHSNNGNLYPPLNHSPHNHNYSPNLPSQSVSQSHMQQTHLSPPTHPSQLNHHWNESTSSPIPISSASTSPAPAQSQTNGSAAVQRPFTSHHHHRHQPTPSSPLFQHTPQLAPPSHPSASAPSHSPSPFPASSTTVTTTPSLDTPGPSTPLPPPPPRSTTSPSLLTHIPTANQKSPPKPRGPRHCTKCRSTTCKGKGGRAYCTNACTDCGRFECVGRTSRRPGKRCALWVDTGGGSGDLGGGRGADLVPWEWNENGGADLG</sequence>
<feature type="compositionally biased region" description="Polar residues" evidence="1">
    <location>
        <begin position="584"/>
        <end position="607"/>
    </location>
</feature>
<dbReference type="AlphaFoldDB" id="A0A6A4GCZ1"/>
<feature type="compositionally biased region" description="Low complexity" evidence="1">
    <location>
        <begin position="30"/>
        <end position="44"/>
    </location>
</feature>
<feature type="compositionally biased region" description="Polar residues" evidence="1">
    <location>
        <begin position="418"/>
        <end position="433"/>
    </location>
</feature>
<feature type="region of interest" description="Disordered" evidence="1">
    <location>
        <begin position="313"/>
        <end position="345"/>
    </location>
</feature>
<protein>
    <submittedName>
        <fullName evidence="2">Uncharacterized protein</fullName>
    </submittedName>
</protein>
<feature type="compositionally biased region" description="Polar residues" evidence="1">
    <location>
        <begin position="90"/>
        <end position="106"/>
    </location>
</feature>
<organism evidence="2 3">
    <name type="scientific">Gymnopus androsaceus JB14</name>
    <dbReference type="NCBI Taxonomy" id="1447944"/>
    <lineage>
        <taxon>Eukaryota</taxon>
        <taxon>Fungi</taxon>
        <taxon>Dikarya</taxon>
        <taxon>Basidiomycota</taxon>
        <taxon>Agaricomycotina</taxon>
        <taxon>Agaricomycetes</taxon>
        <taxon>Agaricomycetidae</taxon>
        <taxon>Agaricales</taxon>
        <taxon>Marasmiineae</taxon>
        <taxon>Omphalotaceae</taxon>
        <taxon>Gymnopus</taxon>
    </lineage>
</organism>